<keyword evidence="2" id="KW-1185">Reference proteome</keyword>
<dbReference type="EnsemblPlants" id="KQK91753">
    <property type="protein sequence ID" value="KQK91753"/>
    <property type="gene ID" value="SETIT_038514mg"/>
</dbReference>
<name>K4AI07_SETIT</name>
<accession>K4AI07</accession>
<dbReference type="Proteomes" id="UP000004995">
    <property type="component" value="Unassembled WGS sequence"/>
</dbReference>
<dbReference type="Gramene" id="KQK91753">
    <property type="protein sequence ID" value="KQK91753"/>
    <property type="gene ID" value="SETIT_038514mg"/>
</dbReference>
<proteinExistence type="predicted"/>
<organism evidence="1 2">
    <name type="scientific">Setaria italica</name>
    <name type="common">Foxtail millet</name>
    <name type="synonym">Panicum italicum</name>
    <dbReference type="NCBI Taxonomy" id="4555"/>
    <lineage>
        <taxon>Eukaryota</taxon>
        <taxon>Viridiplantae</taxon>
        <taxon>Streptophyta</taxon>
        <taxon>Embryophyta</taxon>
        <taxon>Tracheophyta</taxon>
        <taxon>Spermatophyta</taxon>
        <taxon>Magnoliopsida</taxon>
        <taxon>Liliopsida</taxon>
        <taxon>Poales</taxon>
        <taxon>Poaceae</taxon>
        <taxon>PACMAD clade</taxon>
        <taxon>Panicoideae</taxon>
        <taxon>Panicodae</taxon>
        <taxon>Paniceae</taxon>
        <taxon>Cenchrinae</taxon>
        <taxon>Setaria</taxon>
    </lineage>
</organism>
<evidence type="ECO:0000313" key="1">
    <source>
        <dbReference type="EnsemblPlants" id="KQK91753"/>
    </source>
</evidence>
<evidence type="ECO:0000313" key="2">
    <source>
        <dbReference type="Proteomes" id="UP000004995"/>
    </source>
</evidence>
<sequence length="50" mass="5518">MDVSNQTALWIKGWESQIIILAEIACSLSDSQDGPCLEIICHVLVGKQNF</sequence>
<dbReference type="AlphaFoldDB" id="K4AI07"/>
<reference evidence="1" key="2">
    <citation type="submission" date="2018-08" db="UniProtKB">
        <authorList>
            <consortium name="EnsemblPlants"/>
        </authorList>
    </citation>
    <scope>IDENTIFICATION</scope>
    <source>
        <strain evidence="1">Yugu1</strain>
    </source>
</reference>
<protein>
    <submittedName>
        <fullName evidence="1">Uncharacterized protein</fullName>
    </submittedName>
</protein>
<dbReference type="HOGENOM" id="CLU_3127882_0_0_1"/>
<dbReference type="EMBL" id="AGNK02006061">
    <property type="status" value="NOT_ANNOTATED_CDS"/>
    <property type="molecule type" value="Genomic_DNA"/>
</dbReference>
<dbReference type="InParanoid" id="K4AI07"/>
<reference evidence="2" key="1">
    <citation type="journal article" date="2012" name="Nat. Biotechnol.">
        <title>Reference genome sequence of the model plant Setaria.</title>
        <authorList>
            <person name="Bennetzen J.L."/>
            <person name="Schmutz J."/>
            <person name="Wang H."/>
            <person name="Percifield R."/>
            <person name="Hawkins J."/>
            <person name="Pontaroli A.C."/>
            <person name="Estep M."/>
            <person name="Feng L."/>
            <person name="Vaughn J.N."/>
            <person name="Grimwood J."/>
            <person name="Jenkins J."/>
            <person name="Barry K."/>
            <person name="Lindquist E."/>
            <person name="Hellsten U."/>
            <person name="Deshpande S."/>
            <person name="Wang X."/>
            <person name="Wu X."/>
            <person name="Mitros T."/>
            <person name="Triplett J."/>
            <person name="Yang X."/>
            <person name="Ye C.Y."/>
            <person name="Mauro-Herrera M."/>
            <person name="Wang L."/>
            <person name="Li P."/>
            <person name="Sharma M."/>
            <person name="Sharma R."/>
            <person name="Ronald P.C."/>
            <person name="Panaud O."/>
            <person name="Kellogg E.A."/>
            <person name="Brutnell T.P."/>
            <person name="Doust A.N."/>
            <person name="Tuskan G.A."/>
            <person name="Rokhsar D."/>
            <person name="Devos K.M."/>
        </authorList>
    </citation>
    <scope>NUCLEOTIDE SEQUENCE [LARGE SCALE GENOMIC DNA]</scope>
    <source>
        <strain evidence="2">cv. Yugu1</strain>
    </source>
</reference>